<evidence type="ECO:0000259" key="5">
    <source>
        <dbReference type="PROSITE" id="PS50111"/>
    </source>
</evidence>
<accession>A0A150WBR0</accession>
<name>A0A150WBR0_BDEBC</name>
<dbReference type="EMBL" id="LUKF01000020">
    <property type="protein sequence ID" value="KYG60407.1"/>
    <property type="molecule type" value="Genomic_DNA"/>
</dbReference>
<reference evidence="6 7" key="1">
    <citation type="submission" date="2016-03" db="EMBL/GenBank/DDBJ databases">
        <authorList>
            <person name="Ploux O."/>
        </authorList>
    </citation>
    <scope>NUCLEOTIDE SEQUENCE [LARGE SCALE GENOMIC DNA]</scope>
    <source>
        <strain evidence="6 7">BER2</strain>
    </source>
</reference>
<proteinExistence type="inferred from homology"/>
<keyword evidence="3" id="KW-0807">Transducer</keyword>
<dbReference type="Proteomes" id="UP000075391">
    <property type="component" value="Unassembled WGS sequence"/>
</dbReference>
<evidence type="ECO:0000256" key="4">
    <source>
        <dbReference type="SAM" id="Phobius"/>
    </source>
</evidence>
<sequence>MNVFAKVRFFNFLSFGLVIALYICIGSAYYYQKELDTAHASKFVSIQLAQKMRDDSANLTRTARTFVVTGDEKYEKEYFDIIAVRNGEMARPDGRKVSSTQLMKEAGFTEKEFALLAEAQKRSNDLVVTETIAMNAAKGLFQDASGKFTLHKEPDLELARKLMHDEAYHKFLVTIGEPINQFEKELQARTDGAVEKALRFAQVGMASVALMIIGLSFSMFMSSNALKQGIRLQTEALSKAYGKIRDLVSNLSSSSSDLSAASTESAASLEETVASLEELSSMIKLNADNAKSASDLSQTSKLSAEEGSREIASLMNSMNEIASSSKKIEDIINVIDDIAFQTNLLALNAAVEAARAGEQGKGFAVVADAVRALAQRSATSAKEISDLISESVAQVENGQKVADSSHEVLKRIVDSVNKVAALNDEIATASVEQSTGVGQITQAMNQLDQATQTNAASSETISQAASSLNESTEGLTETIVHLETLTGLKKSA</sequence>
<dbReference type="AlphaFoldDB" id="A0A150WBR0"/>
<organism evidence="6 7">
    <name type="scientific">Bdellovibrio bacteriovorus</name>
    <dbReference type="NCBI Taxonomy" id="959"/>
    <lineage>
        <taxon>Bacteria</taxon>
        <taxon>Pseudomonadati</taxon>
        <taxon>Bdellovibrionota</taxon>
        <taxon>Bdellovibrionia</taxon>
        <taxon>Bdellovibrionales</taxon>
        <taxon>Pseudobdellovibrionaceae</taxon>
        <taxon>Bdellovibrio</taxon>
    </lineage>
</organism>
<feature type="transmembrane region" description="Helical" evidence="4">
    <location>
        <begin position="12"/>
        <end position="31"/>
    </location>
</feature>
<dbReference type="CDD" id="cd11386">
    <property type="entry name" value="MCP_signal"/>
    <property type="match status" value="1"/>
</dbReference>
<dbReference type="PRINTS" id="PR00260">
    <property type="entry name" value="CHEMTRNSDUCR"/>
</dbReference>
<dbReference type="SUPFAM" id="SSF58104">
    <property type="entry name" value="Methyl-accepting chemotaxis protein (MCP) signaling domain"/>
    <property type="match status" value="1"/>
</dbReference>
<dbReference type="Pfam" id="PF00015">
    <property type="entry name" value="MCPsignal"/>
    <property type="match status" value="1"/>
</dbReference>
<dbReference type="PANTHER" id="PTHR43531">
    <property type="entry name" value="PROTEIN ICFG"/>
    <property type="match status" value="1"/>
</dbReference>
<dbReference type="InterPro" id="IPR051310">
    <property type="entry name" value="MCP_chemotaxis"/>
</dbReference>
<dbReference type="GO" id="GO:0006935">
    <property type="term" value="P:chemotaxis"/>
    <property type="evidence" value="ECO:0007669"/>
    <property type="project" value="InterPro"/>
</dbReference>
<evidence type="ECO:0000256" key="2">
    <source>
        <dbReference type="ARBA" id="ARBA00029447"/>
    </source>
</evidence>
<evidence type="ECO:0000313" key="6">
    <source>
        <dbReference type="EMBL" id="KYG60407.1"/>
    </source>
</evidence>
<keyword evidence="4" id="KW-0472">Membrane</keyword>
<dbReference type="GO" id="GO:0007165">
    <property type="term" value="P:signal transduction"/>
    <property type="evidence" value="ECO:0007669"/>
    <property type="project" value="UniProtKB-KW"/>
</dbReference>
<dbReference type="OrthoDB" id="9816519at2"/>
<comment type="caution">
    <text evidence="6">The sequence shown here is derived from an EMBL/GenBank/DDBJ whole genome shotgun (WGS) entry which is preliminary data.</text>
</comment>
<feature type="domain" description="Methyl-accepting transducer" evidence="5">
    <location>
        <begin position="240"/>
        <end position="469"/>
    </location>
</feature>
<dbReference type="PROSITE" id="PS50111">
    <property type="entry name" value="CHEMOTAXIS_TRANSDUC_2"/>
    <property type="match status" value="1"/>
</dbReference>
<comment type="similarity">
    <text evidence="2">Belongs to the methyl-accepting chemotaxis (MCP) protein family.</text>
</comment>
<protein>
    <recommendedName>
        <fullName evidence="5">Methyl-accepting transducer domain-containing protein</fullName>
    </recommendedName>
</protein>
<evidence type="ECO:0000256" key="1">
    <source>
        <dbReference type="ARBA" id="ARBA00022481"/>
    </source>
</evidence>
<dbReference type="GO" id="GO:0004888">
    <property type="term" value="F:transmembrane signaling receptor activity"/>
    <property type="evidence" value="ECO:0007669"/>
    <property type="project" value="InterPro"/>
</dbReference>
<dbReference type="Gene3D" id="1.10.287.950">
    <property type="entry name" value="Methyl-accepting chemotaxis protein"/>
    <property type="match status" value="1"/>
</dbReference>
<gene>
    <name evidence="6" type="ORF">AZI85_13130</name>
</gene>
<evidence type="ECO:0000313" key="7">
    <source>
        <dbReference type="Proteomes" id="UP000075391"/>
    </source>
</evidence>
<keyword evidence="4" id="KW-1133">Transmembrane helix</keyword>
<keyword evidence="4" id="KW-0812">Transmembrane</keyword>
<dbReference type="PANTHER" id="PTHR43531:SF14">
    <property type="entry name" value="METHYL-ACCEPTING CHEMOTAXIS PROTEIN I-RELATED"/>
    <property type="match status" value="1"/>
</dbReference>
<dbReference type="SMART" id="SM00283">
    <property type="entry name" value="MA"/>
    <property type="match status" value="1"/>
</dbReference>
<evidence type="ECO:0000256" key="3">
    <source>
        <dbReference type="PROSITE-ProRule" id="PRU00284"/>
    </source>
</evidence>
<dbReference type="InterPro" id="IPR004090">
    <property type="entry name" value="Chemotax_Me-accpt_rcpt"/>
</dbReference>
<dbReference type="GO" id="GO:0005886">
    <property type="term" value="C:plasma membrane"/>
    <property type="evidence" value="ECO:0007669"/>
    <property type="project" value="TreeGrafter"/>
</dbReference>
<keyword evidence="1" id="KW-0488">Methylation</keyword>
<dbReference type="InterPro" id="IPR004089">
    <property type="entry name" value="MCPsignal_dom"/>
</dbReference>